<dbReference type="OrthoDB" id="248233at2759"/>
<accession>A0A5B7D0Y9</accession>
<sequence length="65" mass="7243">MDNCSFVPVTIGSLHRNKVPCRVPELVQNGSRLLFRQGSTKGIGKVIQVFEEEPDNVDIYNGLAR</sequence>
<dbReference type="EMBL" id="VSRR010000364">
    <property type="protein sequence ID" value="MPC14594.1"/>
    <property type="molecule type" value="Genomic_DNA"/>
</dbReference>
<evidence type="ECO:0000313" key="1">
    <source>
        <dbReference type="EMBL" id="MPC14594.1"/>
    </source>
</evidence>
<keyword evidence="2" id="KW-1185">Reference proteome</keyword>
<proteinExistence type="predicted"/>
<dbReference type="AlphaFoldDB" id="A0A5B7D0Y9"/>
<dbReference type="Proteomes" id="UP000324222">
    <property type="component" value="Unassembled WGS sequence"/>
</dbReference>
<name>A0A5B7D0Y9_PORTR</name>
<reference evidence="1 2" key="1">
    <citation type="submission" date="2019-05" db="EMBL/GenBank/DDBJ databases">
        <title>Another draft genome of Portunus trituberculatus and its Hox gene families provides insights of decapod evolution.</title>
        <authorList>
            <person name="Jeong J.-H."/>
            <person name="Song I."/>
            <person name="Kim S."/>
            <person name="Choi T."/>
            <person name="Kim D."/>
            <person name="Ryu S."/>
            <person name="Kim W."/>
        </authorList>
    </citation>
    <scope>NUCLEOTIDE SEQUENCE [LARGE SCALE GENOMIC DNA]</scope>
    <source>
        <tissue evidence="1">Muscle</tissue>
    </source>
</reference>
<organism evidence="1 2">
    <name type="scientific">Portunus trituberculatus</name>
    <name type="common">Swimming crab</name>
    <name type="synonym">Neptunus trituberculatus</name>
    <dbReference type="NCBI Taxonomy" id="210409"/>
    <lineage>
        <taxon>Eukaryota</taxon>
        <taxon>Metazoa</taxon>
        <taxon>Ecdysozoa</taxon>
        <taxon>Arthropoda</taxon>
        <taxon>Crustacea</taxon>
        <taxon>Multicrustacea</taxon>
        <taxon>Malacostraca</taxon>
        <taxon>Eumalacostraca</taxon>
        <taxon>Eucarida</taxon>
        <taxon>Decapoda</taxon>
        <taxon>Pleocyemata</taxon>
        <taxon>Brachyura</taxon>
        <taxon>Eubrachyura</taxon>
        <taxon>Portunoidea</taxon>
        <taxon>Portunidae</taxon>
        <taxon>Portuninae</taxon>
        <taxon>Portunus</taxon>
    </lineage>
</organism>
<protein>
    <submittedName>
        <fullName evidence="1">Uncharacterized protein</fullName>
    </submittedName>
</protein>
<gene>
    <name evidence="1" type="ORF">E2C01_007363</name>
</gene>
<evidence type="ECO:0000313" key="2">
    <source>
        <dbReference type="Proteomes" id="UP000324222"/>
    </source>
</evidence>
<comment type="caution">
    <text evidence="1">The sequence shown here is derived from an EMBL/GenBank/DDBJ whole genome shotgun (WGS) entry which is preliminary data.</text>
</comment>